<dbReference type="GO" id="GO:0016740">
    <property type="term" value="F:transferase activity"/>
    <property type="evidence" value="ECO:0007669"/>
    <property type="project" value="UniProtKB-KW"/>
</dbReference>
<evidence type="ECO:0000313" key="6">
    <source>
        <dbReference type="Proteomes" id="UP001271007"/>
    </source>
</evidence>
<keyword evidence="2" id="KW-0808">Transferase</keyword>
<evidence type="ECO:0000256" key="2">
    <source>
        <dbReference type="ARBA" id="ARBA00022679"/>
    </source>
</evidence>
<evidence type="ECO:0000256" key="1">
    <source>
        <dbReference type="ARBA" id="ARBA00010118"/>
    </source>
</evidence>
<evidence type="ECO:0000256" key="3">
    <source>
        <dbReference type="SAM" id="Phobius"/>
    </source>
</evidence>
<dbReference type="SMART" id="SM00672">
    <property type="entry name" value="CAP10"/>
    <property type="match status" value="1"/>
</dbReference>
<protein>
    <recommendedName>
        <fullName evidence="4">Glycosyl transferase CAP10 domain-containing protein</fullName>
    </recommendedName>
</protein>
<proteinExistence type="inferred from homology"/>
<comment type="caution">
    <text evidence="5">The sequence shown here is derived from an EMBL/GenBank/DDBJ whole genome shotgun (WGS) entry which is preliminary data.</text>
</comment>
<dbReference type="InterPro" id="IPR006598">
    <property type="entry name" value="CAP10"/>
</dbReference>
<evidence type="ECO:0000259" key="4">
    <source>
        <dbReference type="SMART" id="SM00672"/>
    </source>
</evidence>
<keyword evidence="6" id="KW-1185">Reference proteome</keyword>
<reference evidence="5" key="1">
    <citation type="submission" date="2023-04" db="EMBL/GenBank/DDBJ databases">
        <title>Black Yeasts Isolated from many extreme environments.</title>
        <authorList>
            <person name="Coleine C."/>
            <person name="Stajich J.E."/>
            <person name="Selbmann L."/>
        </authorList>
    </citation>
    <scope>NUCLEOTIDE SEQUENCE</scope>
    <source>
        <strain evidence="5">CCFEE 5312</strain>
    </source>
</reference>
<keyword evidence="3" id="KW-1133">Transmembrane helix</keyword>
<dbReference type="PANTHER" id="PTHR12203">
    <property type="entry name" value="KDEL LYS-ASP-GLU-LEU CONTAINING - RELATED"/>
    <property type="match status" value="1"/>
</dbReference>
<comment type="similarity">
    <text evidence="1">Belongs to the glycosyltransferase 90 family.</text>
</comment>
<dbReference type="AlphaFoldDB" id="A0AAJ0D8T9"/>
<dbReference type="EMBL" id="JAWDJX010000041">
    <property type="protein sequence ID" value="KAK3049284.1"/>
    <property type="molecule type" value="Genomic_DNA"/>
</dbReference>
<dbReference type="Proteomes" id="UP001271007">
    <property type="component" value="Unassembled WGS sequence"/>
</dbReference>
<feature type="transmembrane region" description="Helical" evidence="3">
    <location>
        <begin position="12"/>
        <end position="31"/>
    </location>
</feature>
<dbReference type="Pfam" id="PF05686">
    <property type="entry name" value="Glyco_transf_90"/>
    <property type="match status" value="1"/>
</dbReference>
<gene>
    <name evidence="5" type="ORF">LTR09_009462</name>
</gene>
<organism evidence="5 6">
    <name type="scientific">Extremus antarcticus</name>
    <dbReference type="NCBI Taxonomy" id="702011"/>
    <lineage>
        <taxon>Eukaryota</taxon>
        <taxon>Fungi</taxon>
        <taxon>Dikarya</taxon>
        <taxon>Ascomycota</taxon>
        <taxon>Pezizomycotina</taxon>
        <taxon>Dothideomycetes</taxon>
        <taxon>Dothideomycetidae</taxon>
        <taxon>Mycosphaerellales</taxon>
        <taxon>Extremaceae</taxon>
        <taxon>Extremus</taxon>
    </lineage>
</organism>
<keyword evidence="3" id="KW-0812">Transmembrane</keyword>
<accession>A0AAJ0D8T9</accession>
<sequence length="554" mass="62656">MLQWMGWKRRLRIRGWTAIVIVFGLSIYFLARLGGNDILLSGWRLDSAAALPYLDLDWTSQGNDEHPAHPIDGLIANAFRLHQARLAKRTFTVHDGAAAYRRRHGRHPPPGFDLWYSRAFRANAIIVEDFFDQIYEDLEPFWGVEPEKLRAALIDWPFTLGVRNGKVLDVPHGFHRSRTWGDGMHSQLAKGLPDLDFAINPFDEPRVVVPADVVDTAMAKALTQKERMIAQQIPASRLFRADCQSSSPGPGSVELLSTFVSNWTASKDVCANPNFDQLHGALIEPATLSITPEFIPIFSSAKLSTNNDILLPPPSYYAEESLFTVKSWFGDAGAKYPWTSKKDGVIWRGKATGGTTRVDTWQHFHRHRMVSMLNVSVMESHMDDAFWPTFSAPEKASLIPVLDNADVAFTDLFCTERMNEAVCQTMSAQYTLAPEVPMAEQFLAFLKSNSAPMKATIFKEWHDDRLEPWVHFIPISIEMKDKWAILSYFLGLDGAVSDHDRIGGNIAVAGRQWVQKVLRKEDMLIYMHRVLLEFARLTDPNRDNLGYVADLKVN</sequence>
<evidence type="ECO:0000313" key="5">
    <source>
        <dbReference type="EMBL" id="KAK3049284.1"/>
    </source>
</evidence>
<feature type="domain" description="Glycosyl transferase CAP10" evidence="4">
    <location>
        <begin position="268"/>
        <end position="541"/>
    </location>
</feature>
<keyword evidence="3" id="KW-0472">Membrane</keyword>
<dbReference type="InterPro" id="IPR051091">
    <property type="entry name" value="O-Glucosyltr/Glycosyltrsf_90"/>
</dbReference>
<name>A0AAJ0D8T9_9PEZI</name>
<dbReference type="PANTHER" id="PTHR12203:SF35">
    <property type="entry name" value="PROTEIN O-GLUCOSYLTRANSFERASE 1"/>
    <property type="match status" value="1"/>
</dbReference>